<proteinExistence type="predicted"/>
<feature type="domain" description="RelA/SpoT" evidence="1">
    <location>
        <begin position="62"/>
        <end position="184"/>
    </location>
</feature>
<dbReference type="SMART" id="SM00954">
    <property type="entry name" value="RelA_SpoT"/>
    <property type="match status" value="1"/>
</dbReference>
<evidence type="ECO:0000313" key="3">
    <source>
        <dbReference type="Proteomes" id="UP000886842"/>
    </source>
</evidence>
<dbReference type="Gene3D" id="1.10.287.860">
    <property type="entry name" value="Nucleotidyltransferase"/>
    <property type="match status" value="1"/>
</dbReference>
<dbReference type="SUPFAM" id="SSF81301">
    <property type="entry name" value="Nucleotidyltransferase"/>
    <property type="match status" value="1"/>
</dbReference>
<protein>
    <submittedName>
        <fullName evidence="2">GTP pyrophosphokinase family protein</fullName>
    </submittedName>
</protein>
<gene>
    <name evidence="2" type="ORF">IAA98_14175</name>
</gene>
<comment type="caution">
    <text evidence="2">The sequence shown here is derived from an EMBL/GenBank/DDBJ whole genome shotgun (WGS) entry which is preliminary data.</text>
</comment>
<dbReference type="PANTHER" id="PTHR47837:SF2">
    <property type="entry name" value="GTP PYROPHOSPHOKINASE YWAC"/>
    <property type="match status" value="1"/>
</dbReference>
<organism evidence="2 3">
    <name type="scientific">Candidatus Avipropionibacterium avicola</name>
    <dbReference type="NCBI Taxonomy" id="2840701"/>
    <lineage>
        <taxon>Bacteria</taxon>
        <taxon>Bacillati</taxon>
        <taxon>Actinomycetota</taxon>
        <taxon>Actinomycetes</taxon>
        <taxon>Propionibacteriales</taxon>
        <taxon>Propionibacteriaceae</taxon>
        <taxon>Propionibacteriaceae incertae sedis</taxon>
        <taxon>Candidatus Avipropionibacterium</taxon>
    </lineage>
</organism>
<dbReference type="Proteomes" id="UP000886842">
    <property type="component" value="Unassembled WGS sequence"/>
</dbReference>
<name>A0A9D1H059_9ACTN</name>
<dbReference type="Gene3D" id="3.30.460.10">
    <property type="entry name" value="Beta Polymerase, domain 2"/>
    <property type="match status" value="1"/>
</dbReference>
<dbReference type="EMBL" id="DVLP01000413">
    <property type="protein sequence ID" value="HIT76724.1"/>
    <property type="molecule type" value="Genomic_DNA"/>
</dbReference>
<sequence>MATPEEQDLEGQLATMRRIRDEFGRVMLSYRFAMQEVRSKVEVLRQEYQELSTYNPIEHISSRLKSAESVVDKVLRKGLPRTMDSVRSIPDIAGVRVTCSFISDTYAIFEALTGQPDIAVITVKDYIDNPKPNGYRSLHAVVEVPVFLSTGAVRVPVEVQLRTVAMDAWASLEHKIFYKYRGEVPQDVIRRLGVAAEAADKLDREMEDLHEIVHGPRGEPDPAPLDPAVSDEVVRRLLDLFPGGRESAQTSNP</sequence>
<dbReference type="AlphaFoldDB" id="A0A9D1H059"/>
<dbReference type="PANTHER" id="PTHR47837">
    <property type="entry name" value="GTP PYROPHOSPHOKINASE YJBM"/>
    <property type="match status" value="1"/>
</dbReference>
<reference evidence="2" key="2">
    <citation type="journal article" date="2021" name="PeerJ">
        <title>Extensive microbial diversity within the chicken gut microbiome revealed by metagenomics and culture.</title>
        <authorList>
            <person name="Gilroy R."/>
            <person name="Ravi A."/>
            <person name="Getino M."/>
            <person name="Pursley I."/>
            <person name="Horton D.L."/>
            <person name="Alikhan N.F."/>
            <person name="Baker D."/>
            <person name="Gharbi K."/>
            <person name="Hall N."/>
            <person name="Watson M."/>
            <person name="Adriaenssens E.M."/>
            <person name="Foster-Nyarko E."/>
            <person name="Jarju S."/>
            <person name="Secka A."/>
            <person name="Antonio M."/>
            <person name="Oren A."/>
            <person name="Chaudhuri R.R."/>
            <person name="La Ragione R."/>
            <person name="Hildebrand F."/>
            <person name="Pallen M.J."/>
        </authorList>
    </citation>
    <scope>NUCLEOTIDE SEQUENCE</scope>
    <source>
        <strain evidence="2">ChiGjej1B1-24693</strain>
    </source>
</reference>
<accession>A0A9D1H059</accession>
<dbReference type="CDD" id="cd05399">
    <property type="entry name" value="NT_Rel-Spo_like"/>
    <property type="match status" value="1"/>
</dbReference>
<evidence type="ECO:0000259" key="1">
    <source>
        <dbReference type="SMART" id="SM00954"/>
    </source>
</evidence>
<reference evidence="2" key="1">
    <citation type="submission" date="2020-10" db="EMBL/GenBank/DDBJ databases">
        <authorList>
            <person name="Gilroy R."/>
        </authorList>
    </citation>
    <scope>NUCLEOTIDE SEQUENCE</scope>
    <source>
        <strain evidence="2">ChiGjej1B1-24693</strain>
    </source>
</reference>
<dbReference type="Pfam" id="PF04607">
    <property type="entry name" value="RelA_SpoT"/>
    <property type="match status" value="1"/>
</dbReference>
<dbReference type="InterPro" id="IPR043519">
    <property type="entry name" value="NT_sf"/>
</dbReference>
<dbReference type="GO" id="GO:0015969">
    <property type="term" value="P:guanosine tetraphosphate metabolic process"/>
    <property type="evidence" value="ECO:0007669"/>
    <property type="project" value="InterPro"/>
</dbReference>
<dbReference type="InterPro" id="IPR052366">
    <property type="entry name" value="GTP_Pyrophosphokinase"/>
</dbReference>
<dbReference type="InterPro" id="IPR007685">
    <property type="entry name" value="RelA_SpoT"/>
</dbReference>
<evidence type="ECO:0000313" key="2">
    <source>
        <dbReference type="EMBL" id="HIT76724.1"/>
    </source>
</evidence>